<evidence type="ECO:0000256" key="1">
    <source>
        <dbReference type="SAM" id="MobiDB-lite"/>
    </source>
</evidence>
<organism evidence="2 3">
    <name type="scientific">Seriola dumerili</name>
    <name type="common">Greater amberjack</name>
    <name type="synonym">Caranx dumerili</name>
    <dbReference type="NCBI Taxonomy" id="41447"/>
    <lineage>
        <taxon>Eukaryota</taxon>
        <taxon>Metazoa</taxon>
        <taxon>Chordata</taxon>
        <taxon>Craniata</taxon>
        <taxon>Vertebrata</taxon>
        <taxon>Euteleostomi</taxon>
        <taxon>Actinopterygii</taxon>
        <taxon>Neopterygii</taxon>
        <taxon>Teleostei</taxon>
        <taxon>Neoteleostei</taxon>
        <taxon>Acanthomorphata</taxon>
        <taxon>Carangaria</taxon>
        <taxon>Carangiformes</taxon>
        <taxon>Carangidae</taxon>
        <taxon>Seriola</taxon>
    </lineage>
</organism>
<evidence type="ECO:0000313" key="3">
    <source>
        <dbReference type="Proteomes" id="UP000261420"/>
    </source>
</evidence>
<accession>A0A3B4V4B6</accession>
<evidence type="ECO:0000313" key="2">
    <source>
        <dbReference type="Ensembl" id="ENSSDUP00000025524.1"/>
    </source>
</evidence>
<feature type="compositionally biased region" description="Gly residues" evidence="1">
    <location>
        <begin position="505"/>
        <end position="523"/>
    </location>
</feature>
<feature type="region of interest" description="Disordered" evidence="1">
    <location>
        <begin position="1"/>
        <end position="129"/>
    </location>
</feature>
<feature type="compositionally biased region" description="Low complexity" evidence="1">
    <location>
        <begin position="218"/>
        <end position="228"/>
    </location>
</feature>
<protein>
    <submittedName>
        <fullName evidence="2">Uncharacterized protein</fullName>
    </submittedName>
</protein>
<feature type="compositionally biased region" description="Low complexity" evidence="1">
    <location>
        <begin position="106"/>
        <end position="119"/>
    </location>
</feature>
<sequence>MYSNSLTSPGPYQRPYLPPVPSDPDHCDEDASQEGSSSSKQSVCCKNSWQTKRQDAERWSSVEEVPRSPVKLKSRSCDDLLNDGHSGSGARNATRSESAGSLVCDGNPSGSAGSSSTRSLPRPHRRRAHDSPGFLQLYRKMHQIDRAQLIPSEVIRSVRARILELERQPHLHRHRLSPWTPSWGMEVPRDMVPNRISEYERLIQKSKSMPNLGDSEVPSGTTTPGGSSSRRRFSIESLLEEDNNGNSGAVPHTMDHLHRPRSPPEGQPRGPEPGHGRSFPAPPSDFDHCSLTSSESLYGQSQGYQHRHLISTCKGRCPASYTRFTTMLRHERERARQEHQRPSQQSTMSKLAFLVSPVPFRRKKGSPPTSRRISGGGGRGSRPKSKQAIYEALDAALRDIYEHIQAERGHRGTRAPDDSILRRILAELLPNVPERSSSLRGRRGCWHGGHSSASLYPDGSPTGFASYREDPSTPQLQSPQLQSPVSACYGRHSDTSNNNEYGEEQGNGNGLCYSGGDGTHITP</sequence>
<dbReference type="Ensembl" id="ENSSDUT00000025991.1">
    <property type="protein sequence ID" value="ENSSDUP00000025524.1"/>
    <property type="gene ID" value="ENSSDUG00000018517.1"/>
</dbReference>
<keyword evidence="3" id="KW-1185">Reference proteome</keyword>
<dbReference type="GeneTree" id="ENSGT01060000249984"/>
<dbReference type="AlphaFoldDB" id="A0A3B4V4B6"/>
<feature type="region of interest" description="Disordered" evidence="1">
    <location>
        <begin position="208"/>
        <end position="292"/>
    </location>
</feature>
<feature type="region of interest" description="Disordered" evidence="1">
    <location>
        <begin position="449"/>
        <end position="523"/>
    </location>
</feature>
<feature type="region of interest" description="Disordered" evidence="1">
    <location>
        <begin position="359"/>
        <end position="386"/>
    </location>
</feature>
<dbReference type="OMA" id="PSDFDHC"/>
<dbReference type="STRING" id="41447.ENSSDUP00000025524"/>
<reference evidence="2" key="2">
    <citation type="submission" date="2025-09" db="UniProtKB">
        <authorList>
            <consortium name="Ensembl"/>
        </authorList>
    </citation>
    <scope>IDENTIFICATION</scope>
</reference>
<proteinExistence type="predicted"/>
<feature type="compositionally biased region" description="Low complexity" evidence="1">
    <location>
        <begin position="33"/>
        <end position="48"/>
    </location>
</feature>
<reference evidence="2" key="1">
    <citation type="submission" date="2025-08" db="UniProtKB">
        <authorList>
            <consortium name="Ensembl"/>
        </authorList>
    </citation>
    <scope>IDENTIFICATION</scope>
</reference>
<dbReference type="Proteomes" id="UP000261420">
    <property type="component" value="Unplaced"/>
</dbReference>
<feature type="compositionally biased region" description="Basic and acidic residues" evidence="1">
    <location>
        <begin position="52"/>
        <end position="66"/>
    </location>
</feature>
<feature type="compositionally biased region" description="Low complexity" evidence="1">
    <location>
        <begin position="472"/>
        <end position="486"/>
    </location>
</feature>
<feature type="compositionally biased region" description="Polar residues" evidence="1">
    <location>
        <begin position="89"/>
        <end position="99"/>
    </location>
</feature>
<feature type="compositionally biased region" description="Polar residues" evidence="1">
    <location>
        <begin position="1"/>
        <end position="10"/>
    </location>
</feature>
<name>A0A3B4V4B6_SERDU</name>